<dbReference type="EMBL" id="CAJFCJ010000044">
    <property type="protein sequence ID" value="CAD5126354.1"/>
    <property type="molecule type" value="Genomic_DNA"/>
</dbReference>
<sequence length="198" mass="23379">MEYHFVFLCEHNQHLPENHLVKWNIPLKSKEAEEHIREWSAYLVRIYAILQYNNIPLNVLRSKEGQSFIEHLQMAVSKKSFRDSYVSLLESIANKMDNQYTTSLPNTLSKCQIYNGKLLWLCNYHQKQPRVTILQSDETNFTPGSNINNEEVLLEKIKGQNKQKIVEDKNFQHLENNLLDKAEKKEDKMITNDTKKTK</sequence>
<evidence type="ECO:0000313" key="2">
    <source>
        <dbReference type="Proteomes" id="UP000549394"/>
    </source>
</evidence>
<gene>
    <name evidence="1" type="ORF">DGYR_LOCUS13602</name>
</gene>
<comment type="caution">
    <text evidence="1">The sequence shown here is derived from an EMBL/GenBank/DDBJ whole genome shotgun (WGS) entry which is preliminary data.</text>
</comment>
<keyword evidence="2" id="KW-1185">Reference proteome</keyword>
<accession>A0A7I8WE68</accession>
<protein>
    <submittedName>
        <fullName evidence="1">DgyrCDS14498</fullName>
    </submittedName>
</protein>
<proteinExistence type="predicted"/>
<evidence type="ECO:0000313" key="1">
    <source>
        <dbReference type="EMBL" id="CAD5126354.1"/>
    </source>
</evidence>
<reference evidence="1 2" key="1">
    <citation type="submission" date="2020-08" db="EMBL/GenBank/DDBJ databases">
        <authorList>
            <person name="Hejnol A."/>
        </authorList>
    </citation>
    <scope>NUCLEOTIDE SEQUENCE [LARGE SCALE GENOMIC DNA]</scope>
</reference>
<name>A0A7I8WE68_9ANNE</name>
<dbReference type="Proteomes" id="UP000549394">
    <property type="component" value="Unassembled WGS sequence"/>
</dbReference>
<dbReference type="AlphaFoldDB" id="A0A7I8WE68"/>
<organism evidence="1 2">
    <name type="scientific">Dimorphilus gyrociliatus</name>
    <dbReference type="NCBI Taxonomy" id="2664684"/>
    <lineage>
        <taxon>Eukaryota</taxon>
        <taxon>Metazoa</taxon>
        <taxon>Spiralia</taxon>
        <taxon>Lophotrochozoa</taxon>
        <taxon>Annelida</taxon>
        <taxon>Polychaeta</taxon>
        <taxon>Polychaeta incertae sedis</taxon>
        <taxon>Dinophilidae</taxon>
        <taxon>Dimorphilus</taxon>
    </lineage>
</organism>